<evidence type="ECO:0000256" key="1">
    <source>
        <dbReference type="ARBA" id="ARBA00004141"/>
    </source>
</evidence>
<evidence type="ECO:0000256" key="6">
    <source>
        <dbReference type="SAM" id="Phobius"/>
    </source>
</evidence>
<dbReference type="PANTHER" id="PTHR37422">
    <property type="entry name" value="TEICHURONIC ACID BIOSYNTHESIS PROTEIN TUAE"/>
    <property type="match status" value="1"/>
</dbReference>
<dbReference type="Proteomes" id="UP000319514">
    <property type="component" value="Unassembled WGS sequence"/>
</dbReference>
<comment type="caution">
    <text evidence="8">The sequence shown here is derived from an EMBL/GenBank/DDBJ whole genome shotgun (WGS) entry which is preliminary data.</text>
</comment>
<feature type="region of interest" description="Disordered" evidence="5">
    <location>
        <begin position="1"/>
        <end position="37"/>
    </location>
</feature>
<dbReference type="EMBL" id="VFOQ01000002">
    <property type="protein sequence ID" value="TQL56917.1"/>
    <property type="molecule type" value="Genomic_DNA"/>
</dbReference>
<dbReference type="GO" id="GO:0016020">
    <property type="term" value="C:membrane"/>
    <property type="evidence" value="ECO:0007669"/>
    <property type="project" value="UniProtKB-SubCell"/>
</dbReference>
<dbReference type="InterPro" id="IPR007016">
    <property type="entry name" value="O-antigen_ligase-rel_domated"/>
</dbReference>
<gene>
    <name evidence="8" type="ORF">FB474_3683</name>
</gene>
<feature type="transmembrane region" description="Helical" evidence="6">
    <location>
        <begin position="194"/>
        <end position="212"/>
    </location>
</feature>
<evidence type="ECO:0000313" key="9">
    <source>
        <dbReference type="Proteomes" id="UP000319514"/>
    </source>
</evidence>
<evidence type="ECO:0000259" key="7">
    <source>
        <dbReference type="Pfam" id="PF04932"/>
    </source>
</evidence>
<feature type="transmembrane region" description="Helical" evidence="6">
    <location>
        <begin position="121"/>
        <end position="142"/>
    </location>
</feature>
<organism evidence="8 9">
    <name type="scientific">Oryzihumus leptocrescens</name>
    <dbReference type="NCBI Taxonomy" id="297536"/>
    <lineage>
        <taxon>Bacteria</taxon>
        <taxon>Bacillati</taxon>
        <taxon>Actinomycetota</taxon>
        <taxon>Actinomycetes</taxon>
        <taxon>Micrococcales</taxon>
        <taxon>Intrasporangiaceae</taxon>
        <taxon>Oryzihumus</taxon>
    </lineage>
</organism>
<evidence type="ECO:0000256" key="5">
    <source>
        <dbReference type="SAM" id="MobiDB-lite"/>
    </source>
</evidence>
<dbReference type="GO" id="GO:0016874">
    <property type="term" value="F:ligase activity"/>
    <property type="evidence" value="ECO:0007669"/>
    <property type="project" value="UniProtKB-KW"/>
</dbReference>
<keyword evidence="3 6" id="KW-1133">Transmembrane helix</keyword>
<feature type="transmembrane region" description="Helical" evidence="6">
    <location>
        <begin position="95"/>
        <end position="114"/>
    </location>
</feature>
<evidence type="ECO:0000256" key="4">
    <source>
        <dbReference type="ARBA" id="ARBA00023136"/>
    </source>
</evidence>
<dbReference type="Pfam" id="PF04932">
    <property type="entry name" value="Wzy_C"/>
    <property type="match status" value="1"/>
</dbReference>
<keyword evidence="9" id="KW-1185">Reference proteome</keyword>
<evidence type="ECO:0000256" key="3">
    <source>
        <dbReference type="ARBA" id="ARBA00022989"/>
    </source>
</evidence>
<feature type="transmembrane region" description="Helical" evidence="6">
    <location>
        <begin position="154"/>
        <end position="182"/>
    </location>
</feature>
<dbReference type="RefSeq" id="WP_141790275.1">
    <property type="nucleotide sequence ID" value="NZ_BAAAKX010000015.1"/>
</dbReference>
<dbReference type="InterPro" id="IPR051533">
    <property type="entry name" value="WaaL-like"/>
</dbReference>
<sequence>MTGATATLPPGFPPHRTSPSGGRHGSGGGMPGPPTAAVRGTVERLAVGSMAVAFAAQFAVRPSGPGNSSPVDALTLVSLLSVAMWAAAARVPVRAPYAIGFGLMVLGGALAGLVSDLPGTALLALAQDVVLLAWGTAVVTVARDPARLRLLATAWSYAATACASVLVAGSLAHLTVITGVVAREGNRALFTFGDPNYAATYWVLSLFVVYAAKVPRRSGPRVLAYAVLVWALLLTESNGGLVELGLGCLLIAAVAMHRRHGLVGAIACVLLTGVVTTAALTAVPLSSIQTWARTSGQSILVNSLGRSNDSSAQRSLLVTESLQLYQTGNTLGTGPATTKALLSARGYPYAKEAHDDYLAALVERGPVGLLGLLVLLASAAYRAGRLLRPRPGPPDPRELPRPVGLVAALLATAAASTYYEVMHFRFVWGLLAFVAAASFADAARRGPRRRVAPSPAGGPR</sequence>
<evidence type="ECO:0000256" key="2">
    <source>
        <dbReference type="ARBA" id="ARBA00022692"/>
    </source>
</evidence>
<keyword evidence="8" id="KW-0436">Ligase</keyword>
<feature type="transmembrane region" description="Helical" evidence="6">
    <location>
        <begin position="262"/>
        <end position="283"/>
    </location>
</feature>
<dbReference type="OrthoDB" id="3442067at2"/>
<dbReference type="AlphaFoldDB" id="A0A542Z998"/>
<evidence type="ECO:0000313" key="8">
    <source>
        <dbReference type="EMBL" id="TQL56917.1"/>
    </source>
</evidence>
<keyword evidence="2 6" id="KW-0812">Transmembrane</keyword>
<dbReference type="PANTHER" id="PTHR37422:SF13">
    <property type="entry name" value="LIPOPOLYSACCHARIDE BIOSYNTHESIS PROTEIN PA4999-RELATED"/>
    <property type="match status" value="1"/>
</dbReference>
<feature type="domain" description="O-antigen ligase-related" evidence="7">
    <location>
        <begin position="224"/>
        <end position="372"/>
    </location>
</feature>
<proteinExistence type="predicted"/>
<reference evidence="8 9" key="1">
    <citation type="submission" date="2019-06" db="EMBL/GenBank/DDBJ databases">
        <title>Sequencing the genomes of 1000 actinobacteria strains.</title>
        <authorList>
            <person name="Klenk H.-P."/>
        </authorList>
    </citation>
    <scope>NUCLEOTIDE SEQUENCE [LARGE SCALE GENOMIC DNA]</scope>
    <source>
        <strain evidence="8 9">DSM 18082</strain>
    </source>
</reference>
<feature type="transmembrane region" description="Helical" evidence="6">
    <location>
        <begin position="425"/>
        <end position="443"/>
    </location>
</feature>
<keyword evidence="4 6" id="KW-0472">Membrane</keyword>
<accession>A0A542Z998</accession>
<comment type="subcellular location">
    <subcellularLocation>
        <location evidence="1">Membrane</location>
        <topology evidence="1">Multi-pass membrane protein</topology>
    </subcellularLocation>
</comment>
<protein>
    <submittedName>
        <fullName evidence="8">O-antigen ligase</fullName>
    </submittedName>
</protein>
<name>A0A542Z998_9MICO</name>